<feature type="chain" id="PRO_5034152115" description="GmrSD restriction endonucleases C-terminal domain-containing protein" evidence="1">
    <location>
        <begin position="16"/>
        <end position="210"/>
    </location>
</feature>
<dbReference type="Pfam" id="PF07510">
    <property type="entry name" value="GmrSD_C"/>
    <property type="match status" value="1"/>
</dbReference>
<evidence type="ECO:0000259" key="2">
    <source>
        <dbReference type="Pfam" id="PF07510"/>
    </source>
</evidence>
<gene>
    <name evidence="3" type="ORF">RDB_LOCUS435</name>
</gene>
<feature type="domain" description="GmrSD restriction endonucleases C-terminal" evidence="2">
    <location>
        <begin position="100"/>
        <end position="205"/>
    </location>
</feature>
<reference evidence="3" key="1">
    <citation type="submission" date="2021-01" db="EMBL/GenBank/DDBJ databases">
        <authorList>
            <person name="Kaushik A."/>
        </authorList>
    </citation>
    <scope>NUCLEOTIDE SEQUENCE</scope>
    <source>
        <strain evidence="3">Type strain: AG8-Rh-89/</strain>
    </source>
</reference>
<accession>A0A8H2X0C2</accession>
<dbReference type="InterPro" id="IPR011089">
    <property type="entry name" value="GmrSD_C"/>
</dbReference>
<keyword evidence="1" id="KW-0732">Signal</keyword>
<dbReference type="EMBL" id="CAJMWZ010000034">
    <property type="protein sequence ID" value="CAE6409776.1"/>
    <property type="molecule type" value="Genomic_DNA"/>
</dbReference>
<dbReference type="PANTHER" id="PTHR24094:SF15">
    <property type="entry name" value="AMP-DEPENDENT SYNTHETASE_LIGASE DOMAIN-CONTAINING PROTEIN-RELATED"/>
    <property type="match status" value="1"/>
</dbReference>
<evidence type="ECO:0000313" key="3">
    <source>
        <dbReference type="EMBL" id="CAE6409776.1"/>
    </source>
</evidence>
<evidence type="ECO:0000313" key="4">
    <source>
        <dbReference type="Proteomes" id="UP000663850"/>
    </source>
</evidence>
<sequence length="210" mass="23210">MHLTSLLALAALAAASPLNFNARRGSLPTPVSVATAKVYLAELEVAPPVTDPPYTRTSFRHWITINGKCDTRETVLKRDATADVTLDSECKTTAGAWISDYDGVPIVGAPMVDIDHIVPLNEAWGAGAWNWTAERRKDFANDLVRPQLVAVPAGARSNRMKADKDPSRWMPSNLSYRCTYVRAWIQVKQFYGLSVDQVEKDALTKYVNGY</sequence>
<name>A0A8H2X0C2_9AGAM</name>
<organism evidence="3 4">
    <name type="scientific">Rhizoctonia solani</name>
    <dbReference type="NCBI Taxonomy" id="456999"/>
    <lineage>
        <taxon>Eukaryota</taxon>
        <taxon>Fungi</taxon>
        <taxon>Dikarya</taxon>
        <taxon>Basidiomycota</taxon>
        <taxon>Agaricomycotina</taxon>
        <taxon>Agaricomycetes</taxon>
        <taxon>Cantharellales</taxon>
        <taxon>Ceratobasidiaceae</taxon>
        <taxon>Rhizoctonia</taxon>
    </lineage>
</organism>
<comment type="caution">
    <text evidence="3">The sequence shown here is derived from an EMBL/GenBank/DDBJ whole genome shotgun (WGS) entry which is preliminary data.</text>
</comment>
<dbReference type="Proteomes" id="UP000663850">
    <property type="component" value="Unassembled WGS sequence"/>
</dbReference>
<evidence type="ECO:0000256" key="1">
    <source>
        <dbReference type="SAM" id="SignalP"/>
    </source>
</evidence>
<dbReference type="PANTHER" id="PTHR24094">
    <property type="entry name" value="SECRETED PROTEIN"/>
    <property type="match status" value="1"/>
</dbReference>
<feature type="signal peptide" evidence="1">
    <location>
        <begin position="1"/>
        <end position="15"/>
    </location>
</feature>
<dbReference type="AlphaFoldDB" id="A0A8H2X0C2"/>
<protein>
    <recommendedName>
        <fullName evidence="2">GmrSD restriction endonucleases C-terminal domain-containing protein</fullName>
    </recommendedName>
</protein>
<proteinExistence type="predicted"/>